<dbReference type="InterPro" id="IPR051533">
    <property type="entry name" value="WaaL-like"/>
</dbReference>
<dbReference type="PANTHER" id="PTHR37422">
    <property type="entry name" value="TEICHURONIC ACID BIOSYNTHESIS PROTEIN TUAE"/>
    <property type="match status" value="1"/>
</dbReference>
<evidence type="ECO:0000256" key="1">
    <source>
        <dbReference type="ARBA" id="ARBA00004141"/>
    </source>
</evidence>
<dbReference type="GO" id="GO:0016874">
    <property type="term" value="F:ligase activity"/>
    <property type="evidence" value="ECO:0007669"/>
    <property type="project" value="UniProtKB-KW"/>
</dbReference>
<feature type="transmembrane region" description="Helical" evidence="6">
    <location>
        <begin position="197"/>
        <end position="216"/>
    </location>
</feature>
<dbReference type="PANTHER" id="PTHR37422:SF23">
    <property type="entry name" value="TEICHURONIC ACID BIOSYNTHESIS PROTEIN TUAE"/>
    <property type="match status" value="1"/>
</dbReference>
<evidence type="ECO:0000259" key="7">
    <source>
        <dbReference type="Pfam" id="PF04932"/>
    </source>
</evidence>
<dbReference type="AlphaFoldDB" id="A0A5R8MH48"/>
<evidence type="ECO:0000256" key="5">
    <source>
        <dbReference type="SAM" id="MobiDB-lite"/>
    </source>
</evidence>
<feature type="transmembrane region" description="Helical" evidence="6">
    <location>
        <begin position="417"/>
        <end position="435"/>
    </location>
</feature>
<keyword evidence="2 6" id="KW-0812">Transmembrane</keyword>
<sequence length="488" mass="52722">MSRGLGSSPAGPMISGWATSGRGIPDTEPRRGDTLAMTGHAMPGQAADAWRTANTLLIGAFVALLILLPWAYAAIPLAAGLLALTGLLLRRRPVGAIPAVLDAEDRLWLLVLLAFAGLWCLDVLRTGVWPVAQHGKSWLVPLWPLLAAGLLVWWRYHPPSRIGWWLGLVVGALGAGGIAVYERFVLGAYRADNDMNAIPFGNLALLLGVLALVAMLGRMARPHRPLPWLTPLLGLAAAGGLAASFLSGTRGGWVALPLLAWMGFRGFRGVFPRRRMLWVAAGLWLLLTGLVAMTAITNYGVTQRLERAVSDIEQYWEGDSSSSVGLRLDMWYAGGRLFLDKPWLGWGEGRLEAARDGMVERGLIHPSVSHYDQLHSDLVDTAARRGILGVLTLLALYGVPAWLFARHLRGSRDAQTRTLALSGLMICFAFVYFGLTQSMLRDVRGLSGYLGLTVACWVLLKTHLVTLGEGRGPRGKGRGARTNVEASA</sequence>
<name>A0A5R8MH48_9GAMM</name>
<keyword evidence="3 6" id="KW-1133">Transmembrane helix</keyword>
<feature type="transmembrane region" description="Helical" evidence="6">
    <location>
        <begin position="228"/>
        <end position="246"/>
    </location>
</feature>
<comment type="subcellular location">
    <subcellularLocation>
        <location evidence="1">Membrane</location>
        <topology evidence="1">Multi-pass membrane protein</topology>
    </subcellularLocation>
</comment>
<feature type="transmembrane region" description="Helical" evidence="6">
    <location>
        <begin position="278"/>
        <end position="301"/>
    </location>
</feature>
<organism evidence="8 9">
    <name type="scientific">Halomonas urmiana</name>
    <dbReference type="NCBI Taxonomy" id="490901"/>
    <lineage>
        <taxon>Bacteria</taxon>
        <taxon>Pseudomonadati</taxon>
        <taxon>Pseudomonadota</taxon>
        <taxon>Gammaproteobacteria</taxon>
        <taxon>Oceanospirillales</taxon>
        <taxon>Halomonadaceae</taxon>
        <taxon>Halomonas</taxon>
    </lineage>
</organism>
<dbReference type="InterPro" id="IPR007016">
    <property type="entry name" value="O-antigen_ligase-rel_domated"/>
</dbReference>
<keyword evidence="9" id="KW-1185">Reference proteome</keyword>
<feature type="transmembrane region" description="Helical" evidence="6">
    <location>
        <begin position="138"/>
        <end position="156"/>
    </location>
</feature>
<keyword evidence="4 6" id="KW-0472">Membrane</keyword>
<evidence type="ECO:0000256" key="2">
    <source>
        <dbReference type="ARBA" id="ARBA00022692"/>
    </source>
</evidence>
<comment type="caution">
    <text evidence="8">The sequence shown here is derived from an EMBL/GenBank/DDBJ whole genome shotgun (WGS) entry which is preliminary data.</text>
</comment>
<feature type="transmembrane region" description="Helical" evidence="6">
    <location>
        <begin position="163"/>
        <end position="181"/>
    </location>
</feature>
<proteinExistence type="predicted"/>
<feature type="transmembrane region" description="Helical" evidence="6">
    <location>
        <begin position="447"/>
        <end position="468"/>
    </location>
</feature>
<evidence type="ECO:0000256" key="4">
    <source>
        <dbReference type="ARBA" id="ARBA00023136"/>
    </source>
</evidence>
<feature type="transmembrane region" description="Helical" evidence="6">
    <location>
        <begin position="386"/>
        <end position="405"/>
    </location>
</feature>
<dbReference type="GO" id="GO:0016020">
    <property type="term" value="C:membrane"/>
    <property type="evidence" value="ECO:0007669"/>
    <property type="project" value="UniProtKB-SubCell"/>
</dbReference>
<dbReference type="EMBL" id="VBUI01000019">
    <property type="protein sequence ID" value="TLF48580.1"/>
    <property type="molecule type" value="Genomic_DNA"/>
</dbReference>
<dbReference type="Pfam" id="PF04932">
    <property type="entry name" value="Wzy_C"/>
    <property type="match status" value="1"/>
</dbReference>
<evidence type="ECO:0000256" key="6">
    <source>
        <dbReference type="SAM" id="Phobius"/>
    </source>
</evidence>
<dbReference type="Proteomes" id="UP000306973">
    <property type="component" value="Unassembled WGS sequence"/>
</dbReference>
<feature type="region of interest" description="Disordered" evidence="5">
    <location>
        <begin position="1"/>
        <end position="32"/>
    </location>
</feature>
<evidence type="ECO:0000313" key="8">
    <source>
        <dbReference type="EMBL" id="TLF48580.1"/>
    </source>
</evidence>
<evidence type="ECO:0000313" key="9">
    <source>
        <dbReference type="Proteomes" id="UP000306973"/>
    </source>
</evidence>
<feature type="transmembrane region" description="Helical" evidence="6">
    <location>
        <begin position="109"/>
        <end position="132"/>
    </location>
</feature>
<protein>
    <submittedName>
        <fullName evidence="8">O-antigen ligase family protein</fullName>
    </submittedName>
</protein>
<accession>A0A5R8MH48</accession>
<feature type="domain" description="O-antigen ligase-related" evidence="7">
    <location>
        <begin position="237"/>
        <end position="393"/>
    </location>
</feature>
<feature type="transmembrane region" description="Helical" evidence="6">
    <location>
        <begin position="56"/>
        <end position="89"/>
    </location>
</feature>
<evidence type="ECO:0000256" key="3">
    <source>
        <dbReference type="ARBA" id="ARBA00022989"/>
    </source>
</evidence>
<keyword evidence="8" id="KW-0436">Ligase</keyword>
<gene>
    <name evidence="8" type="ORF">FEI13_12715</name>
</gene>
<reference evidence="8 9" key="1">
    <citation type="journal article" date="2007" name="Int. J. Syst. Evol. Microbiol.">
        <title>Halomonas saccharevitans sp. nov., Halomonas arcis sp. nov. and Halomonas subterranea sp. nov., halophilic bacteria isolated from hypersaline environments of China.</title>
        <authorList>
            <person name="Xu X.W."/>
            <person name="Wu Y.H."/>
            <person name="Zhou Z."/>
            <person name="Wang C.S."/>
            <person name="Zhou Y.G."/>
            <person name="Zhang H.B."/>
            <person name="Wang Y."/>
            <person name="Wu M."/>
        </authorList>
    </citation>
    <scope>NUCLEOTIDE SEQUENCE [LARGE SCALE GENOMIC DNA]</scope>
    <source>
        <strain evidence="8 9">TBZ3</strain>
    </source>
</reference>